<keyword evidence="4" id="KW-1133">Transmembrane helix</keyword>
<keyword evidence="5" id="KW-0472">Membrane</keyword>
<dbReference type="PANTHER" id="PTHR47808:SF2">
    <property type="entry name" value="LEM DOMAIN-CONTAINING PROTEIN 2"/>
    <property type="match status" value="1"/>
</dbReference>
<feature type="region of interest" description="Disordered" evidence="7">
    <location>
        <begin position="72"/>
        <end position="250"/>
    </location>
</feature>
<evidence type="ECO:0008006" key="13">
    <source>
        <dbReference type="Google" id="ProtNLM"/>
    </source>
</evidence>
<proteinExistence type="predicted"/>
<keyword evidence="6" id="KW-0539">Nucleus</keyword>
<sequence>MSDSENLDYLQEDFDPWSLTVPRLRSILVTHNIQYPSQAKKPQLIEIFNDQVVPQARKILATRARATRTSLGIVDADSQSTTSTDVNDEATMRPPPSARRSRSPRKTTRIKRESEEPEHVPYAPPPRRSSPRKWSTRSASAQLASASDTDTAIDTESSFTARRDLRRTPIPKLEPPEEDDGFFKRTPETADVFSDDNPFQSSANSPFTPAAKTPTNRRKTAAVGLESALRQPPSTVRRRTEGTPFQTPYHDAHEQPIAFSRDFEVPFNRAVRPRTPQQPQPEPQLEVQPDEEFTPEEQLALDQEEAAHPELAEARRAPQPTQRTSSLWTPLWVLITTLFVAYTAWYRQEKIAVGYCGLGREPTQLIPTSIQLPEWAVELGAKFDIHDLRSVPVPDWLINALEVRCEPCPPHAYCYEDFTARCEPDFILKPHPLSLGGLLPLPPTCEPDGEKVRRVQAVADKAIEELRERRAKYECGEPLEPEGEPLESPAIDEQELKEILNKKRSKRMAAEEFDELWAAAIGEVKSREEVQVEQEETSSETAPGAGSFPATKLSSTSLARLPYACAVRRSVKLGLARHRLSIGGVILAVLLVAQARRRFLRNRAIAAQVPALVDEVLERLAAQKELAFDSAGDDDAFLFLPNLRDDVLRHLHSVAERERIWQRVRAVVEQNSNVRTGQREGRNGEVGRAWEWIGPSRGAIGDGSVRRRSGRVSWGVGVKGEVDDVVSSVSDAPGRRAVHKKWEEGAGRPVY</sequence>
<reference evidence="11 12" key="1">
    <citation type="journal article" date="2024" name="Commun. Biol.">
        <title>Comparative genomic analysis of thermophilic fungi reveals convergent evolutionary adaptations and gene losses.</title>
        <authorList>
            <person name="Steindorff A.S."/>
            <person name="Aguilar-Pontes M.V."/>
            <person name="Robinson A.J."/>
            <person name="Andreopoulos B."/>
            <person name="LaButti K."/>
            <person name="Kuo A."/>
            <person name="Mondo S."/>
            <person name="Riley R."/>
            <person name="Otillar R."/>
            <person name="Haridas S."/>
            <person name="Lipzen A."/>
            <person name="Grimwood J."/>
            <person name="Schmutz J."/>
            <person name="Clum A."/>
            <person name="Reid I.D."/>
            <person name="Moisan M.C."/>
            <person name="Butler G."/>
            <person name="Nguyen T.T.M."/>
            <person name="Dewar K."/>
            <person name="Conant G."/>
            <person name="Drula E."/>
            <person name="Henrissat B."/>
            <person name="Hansel C."/>
            <person name="Singer S."/>
            <person name="Hutchinson M.I."/>
            <person name="de Vries R.P."/>
            <person name="Natvig D.O."/>
            <person name="Powell A.J."/>
            <person name="Tsang A."/>
            <person name="Grigoriev I.V."/>
        </authorList>
    </citation>
    <scope>NUCLEOTIDE SEQUENCE [LARGE SCALE GENOMIC DNA]</scope>
    <source>
        <strain evidence="11 12">CBS 620.91</strain>
    </source>
</reference>
<dbReference type="InterPro" id="IPR025856">
    <property type="entry name" value="HeH/LEM_domain"/>
</dbReference>
<reference evidence="11" key="2">
    <citation type="submission" date="2024-01" db="EMBL/GenBank/DDBJ databases">
        <authorList>
            <consortium name="Lawrence Berkeley National Laboratory"/>
            <person name="Steindorff A.S."/>
            <person name="Aguilar-pontes M.V."/>
            <person name="Robinson A.J."/>
            <person name="Andreopoulos B."/>
            <person name="LaButti K."/>
            <person name="Kuo A."/>
            <person name="Mondo S."/>
            <person name="Riley R."/>
            <person name="Otillar R."/>
            <person name="Haridas S."/>
            <person name="Lipzen A."/>
            <person name="Grimwood J."/>
            <person name="Schmutz J."/>
            <person name="Clum A."/>
            <person name="Conant G."/>
            <person name="Drula E."/>
            <person name="Henrissat B."/>
            <person name="Hansel C."/>
            <person name="Singer S."/>
            <person name="de Vries R."/>
            <person name="Natvig D."/>
            <person name="Powell A.J."/>
            <person name="Tsang A."/>
            <person name="Grigoriev I.V."/>
        </authorList>
    </citation>
    <scope>NUCLEOTIDE SEQUENCE</scope>
    <source>
        <strain evidence="11">CBS 620.91</strain>
    </source>
</reference>
<dbReference type="Gene3D" id="1.10.10.1180">
    <property type="entry name" value="MAN1, winged-helix domain"/>
    <property type="match status" value="1"/>
</dbReference>
<dbReference type="InterPro" id="IPR036361">
    <property type="entry name" value="SAP_dom_sf"/>
</dbReference>
<dbReference type="InterPro" id="IPR044780">
    <property type="entry name" value="Heh2/Src1"/>
</dbReference>
<dbReference type="EMBL" id="JAZGSY010000026">
    <property type="protein sequence ID" value="KAL1843042.1"/>
    <property type="molecule type" value="Genomic_DNA"/>
</dbReference>
<dbReference type="EMBL" id="JAZGSY010000039">
    <property type="protein sequence ID" value="KAL1842550.1"/>
    <property type="molecule type" value="Genomic_DNA"/>
</dbReference>
<comment type="caution">
    <text evidence="11">The sequence shown here is derived from an EMBL/GenBank/DDBJ whole genome shotgun (WGS) entry which is preliminary data.</text>
</comment>
<dbReference type="Proteomes" id="UP001583172">
    <property type="component" value="Unassembled WGS sequence"/>
</dbReference>
<dbReference type="Pfam" id="PF12949">
    <property type="entry name" value="HeH"/>
    <property type="match status" value="1"/>
</dbReference>
<evidence type="ECO:0000313" key="10">
    <source>
        <dbReference type="EMBL" id="KAL1842550.1"/>
    </source>
</evidence>
<keyword evidence="3" id="KW-0812">Transmembrane</keyword>
<feature type="compositionally biased region" description="Polar residues" evidence="7">
    <location>
        <begin position="197"/>
        <end position="207"/>
    </location>
</feature>
<protein>
    <recommendedName>
        <fullName evidence="13">Inner nuclear membrane protein SRC1</fullName>
    </recommendedName>
</protein>
<dbReference type="InterPro" id="IPR041885">
    <property type="entry name" value="MAN1_winged_helix_dom"/>
</dbReference>
<feature type="compositionally biased region" description="Polar residues" evidence="7">
    <location>
        <begin position="139"/>
        <end position="160"/>
    </location>
</feature>
<dbReference type="Pfam" id="PF09402">
    <property type="entry name" value="MSC"/>
    <property type="match status" value="1"/>
</dbReference>
<keyword evidence="2" id="KW-0597">Phosphoprotein</keyword>
<evidence type="ECO:0000256" key="4">
    <source>
        <dbReference type="ARBA" id="ARBA00022989"/>
    </source>
</evidence>
<evidence type="ECO:0000256" key="5">
    <source>
        <dbReference type="ARBA" id="ARBA00023136"/>
    </source>
</evidence>
<evidence type="ECO:0000256" key="3">
    <source>
        <dbReference type="ARBA" id="ARBA00022692"/>
    </source>
</evidence>
<accession>A0ABR3VMF8</accession>
<evidence type="ECO:0000259" key="8">
    <source>
        <dbReference type="Pfam" id="PF09402"/>
    </source>
</evidence>
<evidence type="ECO:0000256" key="7">
    <source>
        <dbReference type="SAM" id="MobiDB-lite"/>
    </source>
</evidence>
<feature type="region of interest" description="Disordered" evidence="7">
    <location>
        <begin position="272"/>
        <end position="296"/>
    </location>
</feature>
<feature type="compositionally biased region" description="Basic and acidic residues" evidence="7">
    <location>
        <begin position="110"/>
        <end position="119"/>
    </location>
</feature>
<comment type="subcellular location">
    <subcellularLocation>
        <location evidence="1">Nucleus inner membrane</location>
    </subcellularLocation>
</comment>
<evidence type="ECO:0000313" key="11">
    <source>
        <dbReference type="EMBL" id="KAL1843042.1"/>
    </source>
</evidence>
<feature type="domain" description="HeH/LEM" evidence="9">
    <location>
        <begin position="16"/>
        <end position="50"/>
    </location>
</feature>
<dbReference type="PANTHER" id="PTHR47808">
    <property type="entry name" value="INNER NUCLEAR MEMBRANE PROTEIN HEH2-RELATED"/>
    <property type="match status" value="1"/>
</dbReference>
<evidence type="ECO:0000259" key="9">
    <source>
        <dbReference type="Pfam" id="PF12949"/>
    </source>
</evidence>
<dbReference type="InterPro" id="IPR018996">
    <property type="entry name" value="Man1/Src1-like_C"/>
</dbReference>
<name>A0ABR3VMF8_HUMIN</name>
<gene>
    <name evidence="11" type="ORF">VTJ49DRAFT_3356</name>
    <name evidence="10" type="ORF">VTJ49DRAFT_4833</name>
</gene>
<evidence type="ECO:0000256" key="6">
    <source>
        <dbReference type="ARBA" id="ARBA00023242"/>
    </source>
</evidence>
<evidence type="ECO:0000256" key="1">
    <source>
        <dbReference type="ARBA" id="ARBA00004540"/>
    </source>
</evidence>
<feature type="region of interest" description="Disordered" evidence="7">
    <location>
        <begin position="528"/>
        <end position="549"/>
    </location>
</feature>
<evidence type="ECO:0000256" key="2">
    <source>
        <dbReference type="ARBA" id="ARBA00022553"/>
    </source>
</evidence>
<feature type="compositionally biased region" description="Basic residues" evidence="7">
    <location>
        <begin position="99"/>
        <end position="109"/>
    </location>
</feature>
<dbReference type="CDD" id="cd12935">
    <property type="entry name" value="LEM_like"/>
    <property type="match status" value="1"/>
</dbReference>
<dbReference type="Gene3D" id="1.10.720.30">
    <property type="entry name" value="SAP domain"/>
    <property type="match status" value="1"/>
</dbReference>
<keyword evidence="12" id="KW-1185">Reference proteome</keyword>
<organism evidence="11 12">
    <name type="scientific">Humicola insolens</name>
    <name type="common">Soft-rot fungus</name>
    <dbReference type="NCBI Taxonomy" id="85995"/>
    <lineage>
        <taxon>Eukaryota</taxon>
        <taxon>Fungi</taxon>
        <taxon>Dikarya</taxon>
        <taxon>Ascomycota</taxon>
        <taxon>Pezizomycotina</taxon>
        <taxon>Sordariomycetes</taxon>
        <taxon>Sordariomycetidae</taxon>
        <taxon>Sordariales</taxon>
        <taxon>Chaetomiaceae</taxon>
        <taxon>Mycothermus</taxon>
    </lineage>
</organism>
<feature type="domain" description="Man1/Src1-like C-terminal" evidence="8">
    <location>
        <begin position="335"/>
        <end position="695"/>
    </location>
</feature>
<evidence type="ECO:0000313" key="12">
    <source>
        <dbReference type="Proteomes" id="UP001583172"/>
    </source>
</evidence>